<dbReference type="Gene3D" id="3.30.750.170">
    <property type="match status" value="1"/>
</dbReference>
<dbReference type="Pfam" id="PF18294">
    <property type="entry name" value="Pept_S41_N"/>
    <property type="match status" value="1"/>
</dbReference>
<dbReference type="GO" id="GO:0008236">
    <property type="term" value="F:serine-type peptidase activity"/>
    <property type="evidence" value="ECO:0007669"/>
    <property type="project" value="InterPro"/>
</dbReference>
<dbReference type="SUPFAM" id="SSF52096">
    <property type="entry name" value="ClpP/crotonase"/>
    <property type="match status" value="1"/>
</dbReference>
<dbReference type="PANTHER" id="PTHR32060:SF30">
    <property type="entry name" value="CARBOXY-TERMINAL PROCESSING PROTEASE CTPA"/>
    <property type="match status" value="1"/>
</dbReference>
<reference evidence="2 3" key="1">
    <citation type="journal article" date="2007" name="Int. J. Syst. Evol. Microbiol.">
        <title>Chryseobacterium flavum sp. nov., isolated from polluted soil.</title>
        <authorList>
            <person name="Zhou Y."/>
            <person name="Dong J."/>
            <person name="Wang X."/>
            <person name="Huang X."/>
            <person name="Zhang K.Y."/>
            <person name="Zhang Y.Q."/>
            <person name="Guo Y.F."/>
            <person name="Lai R."/>
            <person name="Li W.J."/>
        </authorList>
    </citation>
    <scope>NUCLEOTIDE SEQUENCE [LARGE SCALE GENOMIC DNA]</scope>
    <source>
        <strain evidence="2 3">KCTC 12877</strain>
    </source>
</reference>
<dbReference type="PROSITE" id="PS51257">
    <property type="entry name" value="PROKAR_LIPOPROTEIN"/>
    <property type="match status" value="1"/>
</dbReference>
<evidence type="ECO:0000259" key="1">
    <source>
        <dbReference type="SMART" id="SM00245"/>
    </source>
</evidence>
<dbReference type="GO" id="GO:0007165">
    <property type="term" value="P:signal transduction"/>
    <property type="evidence" value="ECO:0007669"/>
    <property type="project" value="TreeGrafter"/>
</dbReference>
<dbReference type="AlphaFoldDB" id="A0A3D9CV52"/>
<protein>
    <submittedName>
        <fullName evidence="2">Peptidase S41</fullName>
    </submittedName>
</protein>
<dbReference type="Proteomes" id="UP000256769">
    <property type="component" value="Unassembled WGS sequence"/>
</dbReference>
<name>A0A3D9CV52_9FLAO</name>
<dbReference type="PANTHER" id="PTHR32060">
    <property type="entry name" value="TAIL-SPECIFIC PROTEASE"/>
    <property type="match status" value="1"/>
</dbReference>
<dbReference type="OrthoDB" id="7168509at2"/>
<keyword evidence="3" id="KW-1185">Reference proteome</keyword>
<organism evidence="2 3">
    <name type="scientific">Chryseobacterium flavum</name>
    <dbReference type="NCBI Taxonomy" id="415851"/>
    <lineage>
        <taxon>Bacteria</taxon>
        <taxon>Pseudomonadati</taxon>
        <taxon>Bacteroidota</taxon>
        <taxon>Flavobacteriia</taxon>
        <taxon>Flavobacteriales</taxon>
        <taxon>Weeksellaceae</taxon>
        <taxon>Chryseobacterium group</taxon>
        <taxon>Chryseobacterium</taxon>
    </lineage>
</organism>
<dbReference type="GO" id="GO:0004175">
    <property type="term" value="F:endopeptidase activity"/>
    <property type="evidence" value="ECO:0007669"/>
    <property type="project" value="TreeGrafter"/>
</dbReference>
<dbReference type="Gene3D" id="3.90.226.10">
    <property type="entry name" value="2-enoyl-CoA Hydratase, Chain A, domain 1"/>
    <property type="match status" value="1"/>
</dbReference>
<dbReference type="EMBL" id="QNUE01000001">
    <property type="protein sequence ID" value="REC69676.1"/>
    <property type="molecule type" value="Genomic_DNA"/>
</dbReference>
<dbReference type="GO" id="GO:0006508">
    <property type="term" value="P:proteolysis"/>
    <property type="evidence" value="ECO:0007669"/>
    <property type="project" value="InterPro"/>
</dbReference>
<dbReference type="InterPro" id="IPR005151">
    <property type="entry name" value="Tail-specific_protease"/>
</dbReference>
<comment type="caution">
    <text evidence="2">The sequence shown here is derived from an EMBL/GenBank/DDBJ whole genome shotgun (WGS) entry which is preliminary data.</text>
</comment>
<gene>
    <name evidence="2" type="ORF">DRF59_00195</name>
</gene>
<dbReference type="InterPro" id="IPR036034">
    <property type="entry name" value="PDZ_sf"/>
</dbReference>
<accession>A0A3D9CV52</accession>
<dbReference type="SUPFAM" id="SSF50156">
    <property type="entry name" value="PDZ domain-like"/>
    <property type="match status" value="1"/>
</dbReference>
<dbReference type="GO" id="GO:0030288">
    <property type="term" value="C:outer membrane-bounded periplasmic space"/>
    <property type="evidence" value="ECO:0007669"/>
    <property type="project" value="TreeGrafter"/>
</dbReference>
<dbReference type="CDD" id="cd07561">
    <property type="entry name" value="Peptidase_S41_CPP_like"/>
    <property type="match status" value="1"/>
</dbReference>
<evidence type="ECO:0000313" key="2">
    <source>
        <dbReference type="EMBL" id="REC69676.1"/>
    </source>
</evidence>
<dbReference type="SMART" id="SM00245">
    <property type="entry name" value="TSPc"/>
    <property type="match status" value="1"/>
</dbReference>
<proteinExistence type="predicted"/>
<evidence type="ECO:0000313" key="3">
    <source>
        <dbReference type="Proteomes" id="UP000256769"/>
    </source>
</evidence>
<dbReference type="Gene3D" id="2.30.42.10">
    <property type="match status" value="1"/>
</dbReference>
<sequence length="456" mass="50620">MNNFFKLQFIVILTLIISCTNNDEAPPVFPEGSTESVNLWVQDSMKRYYYWADQMPAKPDYRLPTKDFFKSLLSSQDRFSFIVNTEDPASYPRSIRNMYGFDYTVLQLTSGKVVTVVKLVLKNSPAFNAGLERGMIITKVNGKEITAANAEEITSSMKDQNVIGLTVGRWEDGTVADEKYLTVYYGYSFEQPLLAKVFQKNGKKTGYLYIYDFPDGMTAALYQKFADFKAAGIQDLILDLRYNYGGSVSSAAALCSLIPAGLSGSSPFILFKGNKNGGEVKRTFAQQIAYDPKAIDFNTLRINALGLGKVYILTSNSTASAAEIVINNLKPYVQVIQAGDTTLGKDMAGFTVEDKRKPRKISWQIHPVIYKVFNASGEGGYSNGIQPQITVNEYEVLPLLPLGDSEETLISSALSHVYSKGAVHKTEYEKIKNLFQSDVPFAEAGNRLRTPAGRQQ</sequence>
<dbReference type="Pfam" id="PF03572">
    <property type="entry name" value="Peptidase_S41"/>
    <property type="match status" value="1"/>
</dbReference>
<feature type="domain" description="Tail specific protease" evidence="1">
    <location>
        <begin position="174"/>
        <end position="392"/>
    </location>
</feature>
<dbReference type="InterPro" id="IPR041613">
    <property type="entry name" value="Pept_S41_N"/>
</dbReference>
<dbReference type="InterPro" id="IPR029045">
    <property type="entry name" value="ClpP/crotonase-like_dom_sf"/>
</dbReference>